<accession>A0A3L6L6J8</accession>
<proteinExistence type="predicted"/>
<reference evidence="1" key="1">
    <citation type="submission" date="2018-09" db="EMBL/GenBank/DDBJ databases">
        <title>whole genome sequence of T. equiperdum IVM-t1 strain.</title>
        <authorList>
            <person name="Suganuma K."/>
        </authorList>
    </citation>
    <scope>NUCLEOTIDE SEQUENCE [LARGE SCALE GENOMIC DNA]</scope>
    <source>
        <strain evidence="1">IVM-t1</strain>
    </source>
</reference>
<sequence>MLSKSTDTKWGAATTSFLETGGMAQTMNSFMSSGRDPPPLATTLAQYLQKEVSVAVDEGGVCTAQSRLRPFREALFVLIDAFPAYSQILNDIMSAYDGVIQEQAAMLIESMNERQRQERVVAQRGMEVQELTQPSLGLLQN</sequence>
<evidence type="ECO:0000313" key="1">
    <source>
        <dbReference type="EMBL" id="RHW72269.1"/>
    </source>
</evidence>
<dbReference type="AlphaFoldDB" id="A0A3L6L6J8"/>
<gene>
    <name evidence="1" type="ORF">DPX39_060042500</name>
</gene>
<dbReference type="Proteomes" id="UP000266743">
    <property type="component" value="Chromosome 6"/>
</dbReference>
<comment type="caution">
    <text evidence="1">The sequence shown here is derived from an EMBL/GenBank/DDBJ whole genome shotgun (WGS) entry which is preliminary data.</text>
</comment>
<name>A0A3L6L6J8_9TRYP</name>
<organism evidence="1">
    <name type="scientific">Trypanosoma brucei equiperdum</name>
    <dbReference type="NCBI Taxonomy" id="630700"/>
    <lineage>
        <taxon>Eukaryota</taxon>
        <taxon>Discoba</taxon>
        <taxon>Euglenozoa</taxon>
        <taxon>Kinetoplastea</taxon>
        <taxon>Metakinetoplastina</taxon>
        <taxon>Trypanosomatida</taxon>
        <taxon>Trypanosomatidae</taxon>
        <taxon>Trypanosoma</taxon>
    </lineage>
</organism>
<protein>
    <submittedName>
        <fullName evidence="1">Uncharacterized protein</fullName>
    </submittedName>
</protein>
<dbReference type="EMBL" id="QSBY01000006">
    <property type="protein sequence ID" value="RHW72269.1"/>
    <property type="molecule type" value="Genomic_DNA"/>
</dbReference>